<dbReference type="Pfam" id="PF00067">
    <property type="entry name" value="p450"/>
    <property type="match status" value="1"/>
</dbReference>
<keyword evidence="4" id="KW-0472">Membrane</keyword>
<keyword evidence="4" id="KW-1133">Transmembrane helix</keyword>
<comment type="caution">
    <text evidence="5">The sequence shown here is derived from an EMBL/GenBank/DDBJ whole genome shotgun (WGS) entry which is preliminary data.</text>
</comment>
<accession>A0A218VVC2</accession>
<feature type="transmembrane region" description="Helical" evidence="4">
    <location>
        <begin position="6"/>
        <end position="24"/>
    </location>
</feature>
<dbReference type="GO" id="GO:0004497">
    <property type="term" value="F:monooxygenase activity"/>
    <property type="evidence" value="ECO:0007669"/>
    <property type="project" value="InterPro"/>
</dbReference>
<dbReference type="PANTHER" id="PTHR24286:SF169">
    <property type="entry name" value="CYTOCHROME P450 85A1"/>
    <property type="match status" value="1"/>
</dbReference>
<gene>
    <name evidence="5" type="ORF">CDL15_Pgr020471</name>
</gene>
<dbReference type="SUPFAM" id="SSF48264">
    <property type="entry name" value="Cytochrome P450"/>
    <property type="match status" value="1"/>
</dbReference>
<name>A0A218VVC2_PUNGR</name>
<proteinExistence type="inferred from homology"/>
<protein>
    <submittedName>
        <fullName evidence="5">Uncharacterized protein</fullName>
    </submittedName>
</protein>
<dbReference type="GO" id="GO:0020037">
    <property type="term" value="F:heme binding"/>
    <property type="evidence" value="ECO:0007669"/>
    <property type="project" value="InterPro"/>
</dbReference>
<evidence type="ECO:0000256" key="4">
    <source>
        <dbReference type="SAM" id="Phobius"/>
    </source>
</evidence>
<evidence type="ECO:0000256" key="3">
    <source>
        <dbReference type="ARBA" id="ARBA00023004"/>
    </source>
</evidence>
<dbReference type="GO" id="GO:0005506">
    <property type="term" value="F:iron ion binding"/>
    <property type="evidence" value="ECO:0007669"/>
    <property type="project" value="InterPro"/>
</dbReference>
<keyword evidence="2" id="KW-0479">Metal-binding</keyword>
<dbReference type="EMBL" id="MTKT01005809">
    <property type="protein sequence ID" value="OWM64504.1"/>
    <property type="molecule type" value="Genomic_DNA"/>
</dbReference>
<dbReference type="GO" id="GO:0010268">
    <property type="term" value="P:brassinosteroid homeostasis"/>
    <property type="evidence" value="ECO:0007669"/>
    <property type="project" value="TreeGrafter"/>
</dbReference>
<dbReference type="Gene3D" id="1.10.630.10">
    <property type="entry name" value="Cytochrome P450"/>
    <property type="match status" value="1"/>
</dbReference>
<reference evidence="6" key="1">
    <citation type="journal article" date="2017" name="Plant J.">
        <title>The pomegranate (Punica granatum L.) genome and the genomics of punicalagin biosynthesis.</title>
        <authorList>
            <person name="Qin G."/>
            <person name="Xu C."/>
            <person name="Ming R."/>
            <person name="Tang H."/>
            <person name="Guyot R."/>
            <person name="Kramer E.M."/>
            <person name="Hu Y."/>
            <person name="Yi X."/>
            <person name="Qi Y."/>
            <person name="Xu X."/>
            <person name="Gao Z."/>
            <person name="Pan H."/>
            <person name="Jian J."/>
            <person name="Tian Y."/>
            <person name="Yue Z."/>
            <person name="Xu Y."/>
        </authorList>
    </citation>
    <scope>NUCLEOTIDE SEQUENCE [LARGE SCALE GENOMIC DNA]</scope>
    <source>
        <strain evidence="6">cv. Dabenzi</strain>
    </source>
</reference>
<sequence>MAAHVVVPGVVLYLLGLSAVLLRWNAVRYRKKGLPPGTMGWPIFGEIKEFLQLGPNFMKNKFARYGSFFKTHILGCPTIVSTNPEINRYILMKESKGLIPGYPQSMLDILGRSNIGAVHGSTHKYLRAALVSLMSPPMIRDQVLPKIDQVLRSHVSNWANSVIDIQEKTKEMAFLLGLKQIAGIESGPMSEEVKPDLVKLVLGTISIPINLPGTNYHRGLQARKNDVRMMAKLLRGEEGFHGNS</sequence>
<evidence type="ECO:0000256" key="1">
    <source>
        <dbReference type="ARBA" id="ARBA00010617"/>
    </source>
</evidence>
<evidence type="ECO:0000313" key="6">
    <source>
        <dbReference type="Proteomes" id="UP000197138"/>
    </source>
</evidence>
<dbReference type="GO" id="GO:0016705">
    <property type="term" value="F:oxidoreductase activity, acting on paired donors, with incorporation or reduction of molecular oxygen"/>
    <property type="evidence" value="ECO:0007669"/>
    <property type="project" value="InterPro"/>
</dbReference>
<dbReference type="PANTHER" id="PTHR24286">
    <property type="entry name" value="CYTOCHROME P450 26"/>
    <property type="match status" value="1"/>
</dbReference>
<evidence type="ECO:0000313" key="5">
    <source>
        <dbReference type="EMBL" id="OWM64504.1"/>
    </source>
</evidence>
<dbReference type="GO" id="GO:0016132">
    <property type="term" value="P:brassinosteroid biosynthetic process"/>
    <property type="evidence" value="ECO:0007669"/>
    <property type="project" value="TreeGrafter"/>
</dbReference>
<dbReference type="Proteomes" id="UP000197138">
    <property type="component" value="Unassembled WGS sequence"/>
</dbReference>
<dbReference type="GO" id="GO:0016125">
    <property type="term" value="P:sterol metabolic process"/>
    <property type="evidence" value="ECO:0007669"/>
    <property type="project" value="TreeGrafter"/>
</dbReference>
<keyword evidence="4" id="KW-0812">Transmembrane</keyword>
<dbReference type="InterPro" id="IPR036396">
    <property type="entry name" value="Cyt_P450_sf"/>
</dbReference>
<organism evidence="5 6">
    <name type="scientific">Punica granatum</name>
    <name type="common">Pomegranate</name>
    <dbReference type="NCBI Taxonomy" id="22663"/>
    <lineage>
        <taxon>Eukaryota</taxon>
        <taxon>Viridiplantae</taxon>
        <taxon>Streptophyta</taxon>
        <taxon>Embryophyta</taxon>
        <taxon>Tracheophyta</taxon>
        <taxon>Spermatophyta</taxon>
        <taxon>Magnoliopsida</taxon>
        <taxon>eudicotyledons</taxon>
        <taxon>Gunneridae</taxon>
        <taxon>Pentapetalae</taxon>
        <taxon>rosids</taxon>
        <taxon>malvids</taxon>
        <taxon>Myrtales</taxon>
        <taxon>Lythraceae</taxon>
        <taxon>Punica</taxon>
    </lineage>
</organism>
<keyword evidence="3" id="KW-0408">Iron</keyword>
<comment type="similarity">
    <text evidence="1">Belongs to the cytochrome P450 family.</text>
</comment>
<dbReference type="AlphaFoldDB" id="A0A218VVC2"/>
<dbReference type="InterPro" id="IPR001128">
    <property type="entry name" value="Cyt_P450"/>
</dbReference>
<evidence type="ECO:0000256" key="2">
    <source>
        <dbReference type="ARBA" id="ARBA00022723"/>
    </source>
</evidence>